<gene>
    <name evidence="2" type="ORF">H8699_09830</name>
</gene>
<feature type="compositionally biased region" description="Basic and acidic residues" evidence="1">
    <location>
        <begin position="1"/>
        <end position="36"/>
    </location>
</feature>
<protein>
    <submittedName>
        <fullName evidence="2">Uncharacterized protein</fullName>
    </submittedName>
</protein>
<organism evidence="2 3">
    <name type="scientific">Luoshenia tenuis</name>
    <dbReference type="NCBI Taxonomy" id="2763654"/>
    <lineage>
        <taxon>Bacteria</taxon>
        <taxon>Bacillati</taxon>
        <taxon>Bacillota</taxon>
        <taxon>Clostridia</taxon>
        <taxon>Christensenellales</taxon>
        <taxon>Christensenellaceae</taxon>
        <taxon>Luoshenia</taxon>
    </lineage>
</organism>
<proteinExistence type="predicted"/>
<sequence>MGRDESRRWGGWDREGRRGGEEERWERWEREGEKPCGEMSLDGEAEGTSGVCGSRKKGKEVRRDRGKKCKPGSAESRINGEGRRVEELERAGTIWEGWGKEEREAVGVGKREGERELRIRGTRAGNEEAGG</sequence>
<evidence type="ECO:0000256" key="1">
    <source>
        <dbReference type="SAM" id="MobiDB-lite"/>
    </source>
</evidence>
<feature type="compositionally biased region" description="Basic residues" evidence="1">
    <location>
        <begin position="54"/>
        <end position="70"/>
    </location>
</feature>
<feature type="region of interest" description="Disordered" evidence="1">
    <location>
        <begin position="1"/>
        <end position="81"/>
    </location>
</feature>
<evidence type="ECO:0000313" key="2">
    <source>
        <dbReference type="EMBL" id="MBC8529727.1"/>
    </source>
</evidence>
<comment type="caution">
    <text evidence="2">The sequence shown here is derived from an EMBL/GenBank/DDBJ whole genome shotgun (WGS) entry which is preliminary data.</text>
</comment>
<reference evidence="2" key="1">
    <citation type="submission" date="2020-08" db="EMBL/GenBank/DDBJ databases">
        <title>Genome public.</title>
        <authorList>
            <person name="Liu C."/>
            <person name="Sun Q."/>
        </authorList>
    </citation>
    <scope>NUCLEOTIDE SEQUENCE</scope>
    <source>
        <strain evidence="2">NSJ-44</strain>
    </source>
</reference>
<dbReference type="EMBL" id="JACRSO010000004">
    <property type="protein sequence ID" value="MBC8529727.1"/>
    <property type="molecule type" value="Genomic_DNA"/>
</dbReference>
<dbReference type="RefSeq" id="WP_249285545.1">
    <property type="nucleotide sequence ID" value="NZ_JACRSO010000004.1"/>
</dbReference>
<evidence type="ECO:0000313" key="3">
    <source>
        <dbReference type="Proteomes" id="UP000654279"/>
    </source>
</evidence>
<name>A0A926HJB5_9FIRM</name>
<keyword evidence="3" id="KW-1185">Reference proteome</keyword>
<accession>A0A926HJB5</accession>
<dbReference type="AlphaFoldDB" id="A0A926HJB5"/>
<dbReference type="Proteomes" id="UP000654279">
    <property type="component" value="Unassembled WGS sequence"/>
</dbReference>